<evidence type="ECO:0000256" key="1">
    <source>
        <dbReference type="ARBA" id="ARBA00004123"/>
    </source>
</evidence>
<dbReference type="CDD" id="cd06145">
    <property type="entry name" value="REX1_like"/>
    <property type="match status" value="1"/>
</dbReference>
<dbReference type="InterPro" id="IPR034922">
    <property type="entry name" value="REX1-like_exo"/>
</dbReference>
<evidence type="ECO:0000256" key="6">
    <source>
        <dbReference type="ARBA" id="ARBA00023242"/>
    </source>
</evidence>
<keyword evidence="6" id="KW-0539">Nucleus</keyword>
<evidence type="ECO:0000256" key="3">
    <source>
        <dbReference type="ARBA" id="ARBA00022722"/>
    </source>
</evidence>
<protein>
    <recommendedName>
        <fullName evidence="8">Exonuclease domain-containing protein</fullName>
    </recommendedName>
</protein>
<dbReference type="AlphaFoldDB" id="A0A9P6BAY9"/>
<sequence>MGSTPGVGPSSASVSSKRKRDELDNGTVDLSKAGTSSLIGSRNDEIEPGARQKKKKKKNKAPAPAVFAFDSGDLRSRTQPVSLQSLRSLILAIVENSPPDIAPKFISAPGRASIKRIAVLHIPGITPDAIGMPPPPSFTVARPPKKLHPSSLFAGAGLADKAPVTPPPPSASSAPAFPLLIASKRPETQLPAMSKLFSHGLPTRAFGEGTKLQDTMNTFLLGPLNKPKEKTKDSGKASLFGDQSTSIESLILSMAELEREAFLLPSTHPYVSLEQPTGGSSVSQSDLSYVANGWDSVPGLPIRTDEWVEAPPAPADSGAGGTSPNNVVLAIDCEMVDTSRGKELARIAVVDFWTEELIFDELVKPADPIVDYLTQYSGITPSMLGPISTTLRDIQQRLLLLMRDSQAILIGHHISNDLRALRLAHARCIDTSVTFHNLQRPDLKPSLKWLTQHWTGQTIQVTNAKKENGETIVGHSPIEDAKACVALIRKKVERGLAFGKSSEARTMLFQNLKAANMSSAYVGGAAMKYGHGPPLPSNATKMLRFVIDNVISCLQTHDFVFGRMQQLSRALGWTSTTTLDSGSVSPAATEAAFKNVNTSLKKLTASLPPSTALMIYTGCSDPRRMGIMNRKKASWDAKIRSGVKNEDIPSSEQWTLEDAEQLELEVEKVKAGLAFFCISLGASGMPAPKADAKSDTSP</sequence>
<evidence type="ECO:0000313" key="9">
    <source>
        <dbReference type="EMBL" id="KAF9520993.1"/>
    </source>
</evidence>
<comment type="subcellular location">
    <subcellularLocation>
        <location evidence="1">Nucleus</location>
    </subcellularLocation>
</comment>
<keyword evidence="3" id="KW-0540">Nuclease</keyword>
<evidence type="ECO:0000256" key="4">
    <source>
        <dbReference type="ARBA" id="ARBA00022801"/>
    </source>
</evidence>
<dbReference type="Proteomes" id="UP000886523">
    <property type="component" value="Unassembled WGS sequence"/>
</dbReference>
<evidence type="ECO:0000256" key="5">
    <source>
        <dbReference type="ARBA" id="ARBA00022839"/>
    </source>
</evidence>
<evidence type="ECO:0000313" key="10">
    <source>
        <dbReference type="Proteomes" id="UP000886523"/>
    </source>
</evidence>
<dbReference type="InterPro" id="IPR036397">
    <property type="entry name" value="RNaseH_sf"/>
</dbReference>
<dbReference type="GO" id="GO:0005634">
    <property type="term" value="C:nucleus"/>
    <property type="evidence" value="ECO:0007669"/>
    <property type="project" value="UniProtKB-SubCell"/>
</dbReference>
<dbReference type="Pfam" id="PF00929">
    <property type="entry name" value="RNase_T"/>
    <property type="match status" value="1"/>
</dbReference>
<dbReference type="InterPro" id="IPR047021">
    <property type="entry name" value="REXO1/3/4-like"/>
</dbReference>
<dbReference type="PANTHER" id="PTHR12801:SF115">
    <property type="entry name" value="FI18136P1-RELATED"/>
    <property type="match status" value="1"/>
</dbReference>
<dbReference type="PANTHER" id="PTHR12801">
    <property type="entry name" value="RNA EXONUCLEASE REXO1 / RECO3 FAMILY MEMBER-RELATED"/>
    <property type="match status" value="1"/>
</dbReference>
<gene>
    <name evidence="9" type="ORF">BS47DRAFT_1335081</name>
</gene>
<dbReference type="SMART" id="SM00479">
    <property type="entry name" value="EXOIII"/>
    <property type="match status" value="1"/>
</dbReference>
<feature type="region of interest" description="Disordered" evidence="7">
    <location>
        <begin position="1"/>
        <end position="65"/>
    </location>
</feature>
<comment type="caution">
    <text evidence="9">The sequence shown here is derived from an EMBL/GenBank/DDBJ whole genome shotgun (WGS) entry which is preliminary data.</text>
</comment>
<feature type="domain" description="Exonuclease" evidence="8">
    <location>
        <begin position="327"/>
        <end position="497"/>
    </location>
</feature>
<dbReference type="GO" id="GO:0003676">
    <property type="term" value="F:nucleic acid binding"/>
    <property type="evidence" value="ECO:0007669"/>
    <property type="project" value="InterPro"/>
</dbReference>
<organism evidence="9 10">
    <name type="scientific">Hydnum rufescens UP504</name>
    <dbReference type="NCBI Taxonomy" id="1448309"/>
    <lineage>
        <taxon>Eukaryota</taxon>
        <taxon>Fungi</taxon>
        <taxon>Dikarya</taxon>
        <taxon>Basidiomycota</taxon>
        <taxon>Agaricomycotina</taxon>
        <taxon>Agaricomycetes</taxon>
        <taxon>Cantharellales</taxon>
        <taxon>Hydnaceae</taxon>
        <taxon>Hydnum</taxon>
    </lineage>
</organism>
<dbReference type="InterPro" id="IPR013520">
    <property type="entry name" value="Ribonucl_H"/>
</dbReference>
<keyword evidence="10" id="KW-1185">Reference proteome</keyword>
<evidence type="ECO:0000256" key="2">
    <source>
        <dbReference type="ARBA" id="ARBA00006357"/>
    </source>
</evidence>
<accession>A0A9P6BAY9</accession>
<dbReference type="InterPro" id="IPR012337">
    <property type="entry name" value="RNaseH-like_sf"/>
</dbReference>
<dbReference type="GO" id="GO:0004527">
    <property type="term" value="F:exonuclease activity"/>
    <property type="evidence" value="ECO:0007669"/>
    <property type="project" value="UniProtKB-KW"/>
</dbReference>
<evidence type="ECO:0000256" key="7">
    <source>
        <dbReference type="SAM" id="MobiDB-lite"/>
    </source>
</evidence>
<dbReference type="SUPFAM" id="SSF53098">
    <property type="entry name" value="Ribonuclease H-like"/>
    <property type="match status" value="1"/>
</dbReference>
<keyword evidence="5" id="KW-0269">Exonuclease</keyword>
<dbReference type="OrthoDB" id="206335at2759"/>
<name>A0A9P6BAY9_9AGAM</name>
<feature type="compositionally biased region" description="Low complexity" evidence="7">
    <location>
        <begin position="1"/>
        <end position="15"/>
    </location>
</feature>
<evidence type="ECO:0000259" key="8">
    <source>
        <dbReference type="SMART" id="SM00479"/>
    </source>
</evidence>
<comment type="similarity">
    <text evidence="2">Belongs to the REXO1/REXO3 family.</text>
</comment>
<dbReference type="Gene3D" id="3.30.420.10">
    <property type="entry name" value="Ribonuclease H-like superfamily/Ribonuclease H"/>
    <property type="match status" value="1"/>
</dbReference>
<feature type="compositionally biased region" description="Basic residues" evidence="7">
    <location>
        <begin position="51"/>
        <end position="60"/>
    </location>
</feature>
<dbReference type="EMBL" id="MU128909">
    <property type="protein sequence ID" value="KAF9520993.1"/>
    <property type="molecule type" value="Genomic_DNA"/>
</dbReference>
<proteinExistence type="inferred from homology"/>
<reference evidence="9" key="1">
    <citation type="journal article" date="2020" name="Nat. Commun.">
        <title>Large-scale genome sequencing of mycorrhizal fungi provides insights into the early evolution of symbiotic traits.</title>
        <authorList>
            <person name="Miyauchi S."/>
            <person name="Kiss E."/>
            <person name="Kuo A."/>
            <person name="Drula E."/>
            <person name="Kohler A."/>
            <person name="Sanchez-Garcia M."/>
            <person name="Morin E."/>
            <person name="Andreopoulos B."/>
            <person name="Barry K.W."/>
            <person name="Bonito G."/>
            <person name="Buee M."/>
            <person name="Carver A."/>
            <person name="Chen C."/>
            <person name="Cichocki N."/>
            <person name="Clum A."/>
            <person name="Culley D."/>
            <person name="Crous P.W."/>
            <person name="Fauchery L."/>
            <person name="Girlanda M."/>
            <person name="Hayes R.D."/>
            <person name="Keri Z."/>
            <person name="LaButti K."/>
            <person name="Lipzen A."/>
            <person name="Lombard V."/>
            <person name="Magnuson J."/>
            <person name="Maillard F."/>
            <person name="Murat C."/>
            <person name="Nolan M."/>
            <person name="Ohm R.A."/>
            <person name="Pangilinan J."/>
            <person name="Pereira M.F."/>
            <person name="Perotto S."/>
            <person name="Peter M."/>
            <person name="Pfister S."/>
            <person name="Riley R."/>
            <person name="Sitrit Y."/>
            <person name="Stielow J.B."/>
            <person name="Szollosi G."/>
            <person name="Zifcakova L."/>
            <person name="Stursova M."/>
            <person name="Spatafora J.W."/>
            <person name="Tedersoo L."/>
            <person name="Vaario L.M."/>
            <person name="Yamada A."/>
            <person name="Yan M."/>
            <person name="Wang P."/>
            <person name="Xu J."/>
            <person name="Bruns T."/>
            <person name="Baldrian P."/>
            <person name="Vilgalys R."/>
            <person name="Dunand C."/>
            <person name="Henrissat B."/>
            <person name="Grigoriev I.V."/>
            <person name="Hibbett D."/>
            <person name="Nagy L.G."/>
            <person name="Martin F.M."/>
        </authorList>
    </citation>
    <scope>NUCLEOTIDE SEQUENCE</scope>
    <source>
        <strain evidence="9">UP504</strain>
    </source>
</reference>
<keyword evidence="4" id="KW-0378">Hydrolase</keyword>